<evidence type="ECO:0000313" key="3">
    <source>
        <dbReference type="EMBL" id="MBL0887828.1"/>
    </source>
</evidence>
<dbReference type="PANTHER" id="PTHR10803:SF3">
    <property type="entry name" value="ATPASE GET3"/>
    <property type="match status" value="1"/>
</dbReference>
<dbReference type="InterPro" id="IPR027417">
    <property type="entry name" value="P-loop_NTPase"/>
</dbReference>
<sequence length="83" mass="8489">MPDDGPRGLLTGPGGQALGDLASRVRVLFAGGKGGVGKTTVASTLALAQARAGRRVLLVSTDPAHNLGHLWGRPLSDHPTRLT</sequence>
<keyword evidence="4" id="KW-1185">Reference proteome</keyword>
<dbReference type="Gene3D" id="3.40.50.300">
    <property type="entry name" value="P-loop containing nucleotide triphosphate hydrolases"/>
    <property type="match status" value="1"/>
</dbReference>
<dbReference type="Pfam" id="PF02374">
    <property type="entry name" value="ArsA_ATPase"/>
    <property type="match status" value="1"/>
</dbReference>
<comment type="caution">
    <text evidence="3">The sequence shown here is derived from an EMBL/GenBank/DDBJ whole genome shotgun (WGS) entry which is preliminary data.</text>
</comment>
<evidence type="ECO:0000259" key="2">
    <source>
        <dbReference type="Pfam" id="PF02374"/>
    </source>
</evidence>
<dbReference type="RefSeq" id="WP_201849336.1">
    <property type="nucleotide sequence ID" value="NZ_JABBYC010000036.1"/>
</dbReference>
<protein>
    <submittedName>
        <fullName evidence="3">ArsA family ATPase</fullName>
    </submittedName>
</protein>
<dbReference type="InterPro" id="IPR025723">
    <property type="entry name" value="ArsA/GET3_ATPase-like"/>
</dbReference>
<gene>
    <name evidence="3" type="ORF">HGK34_16325</name>
</gene>
<dbReference type="PANTHER" id="PTHR10803">
    <property type="entry name" value="ARSENICAL PUMP-DRIVING ATPASE ARSENITE-TRANSLOCATING ATPASE"/>
    <property type="match status" value="1"/>
</dbReference>
<dbReference type="SUPFAM" id="SSF52540">
    <property type="entry name" value="P-loop containing nucleoside triphosphate hydrolases"/>
    <property type="match status" value="1"/>
</dbReference>
<accession>A0ABS1LNS2</accession>
<reference evidence="3 4" key="1">
    <citation type="journal article" date="2021" name="Arch. Microbiol.">
        <title>Myceligenerans indicum sp. nov., an actinobacterium isolated from mangrove sediment of Sundarbans, India.</title>
        <authorList>
            <person name="Asha K."/>
            <person name="Bhadury P."/>
        </authorList>
    </citation>
    <scope>NUCLEOTIDE SEQUENCE [LARGE SCALE GENOMIC DNA]</scope>
    <source>
        <strain evidence="3 4">I2</strain>
    </source>
</reference>
<proteinExistence type="inferred from homology"/>
<dbReference type="InterPro" id="IPR016300">
    <property type="entry name" value="ATPase_ArsA/GET3"/>
</dbReference>
<organism evidence="3 4">
    <name type="scientific">Myceligenerans indicum</name>
    <dbReference type="NCBI Taxonomy" id="2593663"/>
    <lineage>
        <taxon>Bacteria</taxon>
        <taxon>Bacillati</taxon>
        <taxon>Actinomycetota</taxon>
        <taxon>Actinomycetes</taxon>
        <taxon>Micrococcales</taxon>
        <taxon>Promicromonosporaceae</taxon>
        <taxon>Myceligenerans</taxon>
    </lineage>
</organism>
<feature type="non-terminal residue" evidence="3">
    <location>
        <position position="83"/>
    </location>
</feature>
<feature type="domain" description="ArsA/GET3 Anion-transporting ATPase-like" evidence="2">
    <location>
        <begin position="26"/>
        <end position="82"/>
    </location>
</feature>
<dbReference type="EMBL" id="JABBYC010000036">
    <property type="protein sequence ID" value="MBL0887828.1"/>
    <property type="molecule type" value="Genomic_DNA"/>
</dbReference>
<comment type="similarity">
    <text evidence="1">Belongs to the arsA ATPase family.</text>
</comment>
<name>A0ABS1LNS2_9MICO</name>
<dbReference type="Proteomes" id="UP000675409">
    <property type="component" value="Unassembled WGS sequence"/>
</dbReference>
<evidence type="ECO:0000256" key="1">
    <source>
        <dbReference type="ARBA" id="ARBA00011040"/>
    </source>
</evidence>
<evidence type="ECO:0000313" key="4">
    <source>
        <dbReference type="Proteomes" id="UP000675409"/>
    </source>
</evidence>